<evidence type="ECO:0000313" key="2">
    <source>
        <dbReference type="EMBL" id="XBG61410.1"/>
    </source>
</evidence>
<gene>
    <name evidence="2" type="ORF">ABGB03_00555</name>
</gene>
<dbReference type="AlphaFoldDB" id="A0AAU7BTV2"/>
<accession>A0AAU7BTV2</accession>
<evidence type="ECO:0000256" key="1">
    <source>
        <dbReference type="SAM" id="Phobius"/>
    </source>
</evidence>
<feature type="transmembrane region" description="Helical" evidence="1">
    <location>
        <begin position="6"/>
        <end position="26"/>
    </location>
</feature>
<protein>
    <submittedName>
        <fullName evidence="2">Uncharacterized protein</fullName>
    </submittedName>
</protein>
<organism evidence="2">
    <name type="scientific">Pontimicrobium sp. SW4</name>
    <dbReference type="NCBI Taxonomy" id="3153519"/>
    <lineage>
        <taxon>Bacteria</taxon>
        <taxon>Pseudomonadati</taxon>
        <taxon>Bacteroidota</taxon>
        <taxon>Flavobacteriia</taxon>
        <taxon>Flavobacteriales</taxon>
        <taxon>Flavobacteriaceae</taxon>
        <taxon>Pontimicrobium</taxon>
    </lineage>
</organism>
<name>A0AAU7BTV2_9FLAO</name>
<proteinExistence type="predicted"/>
<dbReference type="RefSeq" id="WP_347923925.1">
    <property type="nucleotide sequence ID" value="NZ_CP157199.1"/>
</dbReference>
<sequence length="63" mass="7317">MDDKTRNGALIAVVIVVITGFMFIFYTQKQRLYYSPTIQDEFFINVTSKHNKREATILNDSTI</sequence>
<reference evidence="2" key="1">
    <citation type="submission" date="2024-05" db="EMBL/GenBank/DDBJ databases">
        <title>Pontimicrobium maritimus sp. nov., isolated form sea water.</title>
        <authorList>
            <person name="Muhammad N."/>
            <person name="Vuong T.Q."/>
            <person name="Han H.L."/>
            <person name="Kim S.-G."/>
        </authorList>
    </citation>
    <scope>NUCLEOTIDE SEQUENCE</scope>
    <source>
        <strain evidence="2">SW4</strain>
    </source>
</reference>
<keyword evidence="1" id="KW-0472">Membrane</keyword>
<dbReference type="EMBL" id="CP157199">
    <property type="protein sequence ID" value="XBG61410.1"/>
    <property type="molecule type" value="Genomic_DNA"/>
</dbReference>
<keyword evidence="1" id="KW-1133">Transmembrane helix</keyword>
<keyword evidence="1" id="KW-0812">Transmembrane</keyword>